<dbReference type="Proteomes" id="UP001281761">
    <property type="component" value="Unassembled WGS sequence"/>
</dbReference>
<keyword evidence="4" id="KW-0677">Repeat</keyword>
<dbReference type="Gene3D" id="1.20.120.1750">
    <property type="match status" value="1"/>
</dbReference>
<dbReference type="Pfam" id="PF22191">
    <property type="entry name" value="IBR_1"/>
    <property type="match status" value="1"/>
</dbReference>
<evidence type="ECO:0000256" key="2">
    <source>
        <dbReference type="ARBA" id="ARBA00022679"/>
    </source>
</evidence>
<keyword evidence="7" id="KW-0862">Zinc</keyword>
<accession>A0ABQ9XN17</accession>
<dbReference type="SMART" id="SM00647">
    <property type="entry name" value="IBR"/>
    <property type="match status" value="2"/>
</dbReference>
<evidence type="ECO:0000313" key="10">
    <source>
        <dbReference type="Proteomes" id="UP001281761"/>
    </source>
</evidence>
<evidence type="ECO:0000259" key="8">
    <source>
        <dbReference type="PROSITE" id="PS51873"/>
    </source>
</evidence>
<keyword evidence="10" id="KW-1185">Reference proteome</keyword>
<evidence type="ECO:0000256" key="4">
    <source>
        <dbReference type="ARBA" id="ARBA00022737"/>
    </source>
</evidence>
<organism evidence="9 10">
    <name type="scientific">Blattamonas nauphoetae</name>
    <dbReference type="NCBI Taxonomy" id="2049346"/>
    <lineage>
        <taxon>Eukaryota</taxon>
        <taxon>Metamonada</taxon>
        <taxon>Preaxostyla</taxon>
        <taxon>Oxymonadida</taxon>
        <taxon>Blattamonas</taxon>
    </lineage>
</organism>
<evidence type="ECO:0000256" key="1">
    <source>
        <dbReference type="ARBA" id="ARBA00004906"/>
    </source>
</evidence>
<protein>
    <submittedName>
        <fullName evidence="9">E3 ubiquitin-protein ligase</fullName>
    </submittedName>
</protein>
<name>A0ABQ9XN17_9EUKA</name>
<dbReference type="InterPro" id="IPR013083">
    <property type="entry name" value="Znf_RING/FYVE/PHD"/>
</dbReference>
<dbReference type="PANTHER" id="PTHR22770">
    <property type="entry name" value="UBIQUITIN CONJUGATING ENZYME 7 INTERACTING PROTEIN-RELATED"/>
    <property type="match status" value="1"/>
</dbReference>
<dbReference type="PROSITE" id="PS51873">
    <property type="entry name" value="TRIAD"/>
    <property type="match status" value="1"/>
</dbReference>
<feature type="domain" description="RING-type" evidence="8">
    <location>
        <begin position="208"/>
        <end position="424"/>
    </location>
</feature>
<sequence>MLRRETVPSGLLSTLSFPAAPATLDQNPDTLVSLLRIQFPLIDTSYLRQMIGIFPFNIALSRELGSVLEKMNGDYPRITVSEDPNPSDYEKYLEATEMDDISYRNVSASYITNLYPNIETLLLLQIFRENNFRLLKTVLYIDQNIEIDGDTFSILEFKGKFITGNRKPQIPGVPSDAFLEELSFIEKIHSRYIKRQEIVRQYNEAGGTFVTCPICYEDKPYDDVVQCSEMHILCKQCTHDYIISQLDSQADPFICGAEPGCEGTYVEGVILMVLSEEERERLDKNAQQKIISMMENIVSCPFCEALIDTEGFDSTEIVCPNQNCRVKFCRLCQQKIEDEHNCPRLEAPSFVAEYQNCLSEALITNCPKCKVPVQKSVGCNKMTCPRCKTNFCFRCGIDLPSNDAYAHFTEAGQQEETGKCPMYSNEEKDRMERLTRAREQFIQEWTRNHPDQPLDQQKMKDIDRQFEIGERPEEEKKVDNFLFHVVDFFKQPMQYVNLVRRRQRQAARPAAQPPPDPD</sequence>
<proteinExistence type="predicted"/>
<dbReference type="InterPro" id="IPR002867">
    <property type="entry name" value="IBR_dom"/>
</dbReference>
<gene>
    <name evidence="9" type="ORF">BLNAU_11935</name>
</gene>
<dbReference type="SUPFAM" id="SSF57850">
    <property type="entry name" value="RING/U-box"/>
    <property type="match status" value="3"/>
</dbReference>
<dbReference type="InterPro" id="IPR051628">
    <property type="entry name" value="LUBAC_E3_Ligases"/>
</dbReference>
<keyword evidence="2" id="KW-0808">Transferase</keyword>
<keyword evidence="6" id="KW-0833">Ubl conjugation pathway</keyword>
<evidence type="ECO:0000313" key="9">
    <source>
        <dbReference type="EMBL" id="KAK2953149.1"/>
    </source>
</evidence>
<evidence type="ECO:0000256" key="5">
    <source>
        <dbReference type="ARBA" id="ARBA00022771"/>
    </source>
</evidence>
<dbReference type="Gene3D" id="3.30.40.10">
    <property type="entry name" value="Zinc/RING finger domain, C3HC4 (zinc finger)"/>
    <property type="match status" value="1"/>
</dbReference>
<comment type="pathway">
    <text evidence="1">Protein modification; protein ubiquitination.</text>
</comment>
<dbReference type="PANTHER" id="PTHR22770:SF47">
    <property type="entry name" value="E3 UBIQUITIN-PROTEIN LIGASE RNF216"/>
    <property type="match status" value="1"/>
</dbReference>
<evidence type="ECO:0000256" key="3">
    <source>
        <dbReference type="ARBA" id="ARBA00022723"/>
    </source>
</evidence>
<comment type="caution">
    <text evidence="9">The sequence shown here is derived from an EMBL/GenBank/DDBJ whole genome shotgun (WGS) entry which is preliminary data.</text>
</comment>
<keyword evidence="3" id="KW-0479">Metal-binding</keyword>
<evidence type="ECO:0000256" key="6">
    <source>
        <dbReference type="ARBA" id="ARBA00022786"/>
    </source>
</evidence>
<reference evidence="9 10" key="1">
    <citation type="journal article" date="2022" name="bioRxiv">
        <title>Genomics of Preaxostyla Flagellates Illuminates Evolutionary Transitions and the Path Towards Mitochondrial Loss.</title>
        <authorList>
            <person name="Novak L.V.F."/>
            <person name="Treitli S.C."/>
            <person name="Pyrih J."/>
            <person name="Halakuc P."/>
            <person name="Pipaliya S.V."/>
            <person name="Vacek V."/>
            <person name="Brzon O."/>
            <person name="Soukal P."/>
            <person name="Eme L."/>
            <person name="Dacks J.B."/>
            <person name="Karnkowska A."/>
            <person name="Elias M."/>
            <person name="Hampl V."/>
        </authorList>
    </citation>
    <scope>NUCLEOTIDE SEQUENCE [LARGE SCALE GENOMIC DNA]</scope>
    <source>
        <strain evidence="9">NAU3</strain>
        <tissue evidence="9">Gut</tissue>
    </source>
</reference>
<dbReference type="InterPro" id="IPR044066">
    <property type="entry name" value="TRIAD_supradom"/>
</dbReference>
<dbReference type="EMBL" id="JARBJD010000095">
    <property type="protein sequence ID" value="KAK2953149.1"/>
    <property type="molecule type" value="Genomic_DNA"/>
</dbReference>
<keyword evidence="5" id="KW-0863">Zinc-finger</keyword>
<evidence type="ECO:0000256" key="7">
    <source>
        <dbReference type="ARBA" id="ARBA00022833"/>
    </source>
</evidence>